<organism evidence="1 2">
    <name type="scientific">Solanum tuberosum</name>
    <name type="common">Potato</name>
    <dbReference type="NCBI Taxonomy" id="4113"/>
    <lineage>
        <taxon>Eukaryota</taxon>
        <taxon>Viridiplantae</taxon>
        <taxon>Streptophyta</taxon>
        <taxon>Embryophyta</taxon>
        <taxon>Tracheophyta</taxon>
        <taxon>Spermatophyta</taxon>
        <taxon>Magnoliopsida</taxon>
        <taxon>eudicotyledons</taxon>
        <taxon>Gunneridae</taxon>
        <taxon>Pentapetalae</taxon>
        <taxon>asterids</taxon>
        <taxon>lamiids</taxon>
        <taxon>Solanales</taxon>
        <taxon>Solanaceae</taxon>
        <taxon>Solanoideae</taxon>
        <taxon>Solaneae</taxon>
        <taxon>Solanum</taxon>
    </lineage>
</organism>
<dbReference type="EMBL" id="JAIVGD010000018">
    <property type="protein sequence ID" value="KAH0754986.1"/>
    <property type="molecule type" value="Genomic_DNA"/>
</dbReference>
<proteinExistence type="predicted"/>
<comment type="caution">
    <text evidence="1">The sequence shown here is derived from an EMBL/GenBank/DDBJ whole genome shotgun (WGS) entry which is preliminary data.</text>
</comment>
<dbReference type="Proteomes" id="UP000826656">
    <property type="component" value="Unassembled WGS sequence"/>
</dbReference>
<reference evidence="1 2" key="1">
    <citation type="journal article" date="2021" name="bioRxiv">
        <title>Chromosome-scale and haplotype-resolved genome assembly of a tetraploid potato cultivar.</title>
        <authorList>
            <person name="Sun H."/>
            <person name="Jiao W.-B."/>
            <person name="Krause K."/>
            <person name="Campoy J.A."/>
            <person name="Goel M."/>
            <person name="Folz-Donahue K."/>
            <person name="Kukat C."/>
            <person name="Huettel B."/>
            <person name="Schneeberger K."/>
        </authorList>
    </citation>
    <scope>NUCLEOTIDE SEQUENCE [LARGE SCALE GENOMIC DNA]</scope>
    <source>
        <strain evidence="1">SolTubOtavaFocal</strain>
        <tissue evidence="1">Leaves</tissue>
    </source>
</reference>
<protein>
    <submittedName>
        <fullName evidence="1">Uncharacterized protein</fullName>
    </submittedName>
</protein>
<evidence type="ECO:0000313" key="2">
    <source>
        <dbReference type="Proteomes" id="UP000826656"/>
    </source>
</evidence>
<accession>A0ABQ7UV49</accession>
<evidence type="ECO:0000313" key="1">
    <source>
        <dbReference type="EMBL" id="KAH0754986.1"/>
    </source>
</evidence>
<name>A0ABQ7UV49_SOLTU</name>
<gene>
    <name evidence="1" type="ORF">KY290_025256</name>
</gene>
<sequence>MQLWEDISQVADGLQYPWIVRGDFNVVLNGEEKIGGRPVTGNERKIKKVKAALSLWSKKTFGDIQTTHHKRGYNKNQGKTLQGISIC</sequence>
<keyword evidence="2" id="KW-1185">Reference proteome</keyword>